<evidence type="ECO:0000313" key="8">
    <source>
        <dbReference type="EMBL" id="EDH8877981.1"/>
    </source>
</evidence>
<dbReference type="EMBL" id="AALAKM010000011">
    <property type="protein sequence ID" value="ECX5279366.1"/>
    <property type="molecule type" value="Genomic_DNA"/>
</dbReference>
<reference evidence="4" key="2">
    <citation type="submission" date="2019-09" db="EMBL/GenBank/DDBJ databases">
        <authorList>
            <consortium name="PulseNet: The National Subtyping Network for Foodborne Disease Surveillance"/>
            <person name="Tarr C.L."/>
            <person name="Trees E."/>
            <person name="Katz L.S."/>
            <person name="Carleton-Romer H.A."/>
            <person name="Stroika S."/>
            <person name="Kucerova Z."/>
            <person name="Roache K.F."/>
            <person name="Sabol A.L."/>
            <person name="Besser J."/>
            <person name="Gerner-Smidt P."/>
        </authorList>
    </citation>
    <scope>NUCLEOTIDE SEQUENCE</scope>
    <source>
        <strain evidence="8">PNUSAS013144</strain>
        <strain evidence="2">PNUSAS047374</strain>
        <strain evidence="4">PNUSAS101064</strain>
        <strain evidence="5">PNUSAS105734</strain>
        <strain evidence="6">PNUSAS109013</strain>
        <strain evidence="7">PNUSAS109849</strain>
        <strain evidence="9">PNUSAS109954</strain>
    </source>
</reference>
<organism evidence="4">
    <name type="scientific">Salmonella enterica</name>
    <name type="common">Salmonella choleraesuis</name>
    <dbReference type="NCBI Taxonomy" id="28901"/>
    <lineage>
        <taxon>Bacteria</taxon>
        <taxon>Pseudomonadati</taxon>
        <taxon>Pseudomonadota</taxon>
        <taxon>Gammaproteobacteria</taxon>
        <taxon>Enterobacterales</taxon>
        <taxon>Enterobacteriaceae</taxon>
        <taxon>Salmonella</taxon>
    </lineage>
</organism>
<accession>A0A618SPG5</accession>
<comment type="caution">
    <text evidence="4">The sequence shown here is derived from an EMBL/GenBank/DDBJ whole genome shotgun (WGS) entry which is preliminary data.</text>
</comment>
<dbReference type="EMBL" id="AAGXST010000020">
    <property type="protein sequence ID" value="EBT1260657.1"/>
    <property type="molecule type" value="Genomic_DNA"/>
</dbReference>
<sequence length="59" mass="6602">MTCPTAVKGRAPAAQGNTCCATRRTYYSGAWLSYYYLFPPVTSHPAFFCLSFLVFIHCI</sequence>
<evidence type="ECO:0000313" key="6">
    <source>
        <dbReference type="EMBL" id="EDG1575495.1"/>
    </source>
</evidence>
<feature type="transmembrane region" description="Helical" evidence="1">
    <location>
        <begin position="34"/>
        <end position="56"/>
    </location>
</feature>
<dbReference type="AlphaFoldDB" id="A0A618SPG5"/>
<gene>
    <name evidence="8" type="ORF">CCP69_20830</name>
    <name evidence="3" type="ORF">CIT90_20980</name>
    <name evidence="2" type="ORF">DWR91_23060</name>
    <name evidence="4" type="ORF">F6G31_21540</name>
    <name evidence="5" type="ORF">F9134_18780</name>
    <name evidence="7" type="ORF">GC630_20540</name>
    <name evidence="6" type="ORF">GCH55_20815</name>
    <name evidence="9" type="ORF">GD477_20050</name>
</gene>
<name>A0A618SPG5_SALER</name>
<dbReference type="EMBL" id="AAGJFN010000011">
    <property type="protein sequence ID" value="EBO6615682.1"/>
    <property type="molecule type" value="Genomic_DNA"/>
</dbReference>
<keyword evidence="1" id="KW-1133">Transmembrane helix</keyword>
<evidence type="ECO:0000313" key="4">
    <source>
        <dbReference type="EMBL" id="ECX5279366.1"/>
    </source>
</evidence>
<keyword evidence="1" id="KW-0812">Transmembrane</keyword>
<keyword evidence="1" id="KW-0472">Membrane</keyword>
<dbReference type="EMBL" id="AALOJB010000027">
    <property type="protein sequence ID" value="EDB7004928.1"/>
    <property type="molecule type" value="Genomic_DNA"/>
</dbReference>
<proteinExistence type="predicted"/>
<dbReference type="EMBL" id="AAMJDF010000016">
    <property type="protein sequence ID" value="EDH8877981.1"/>
    <property type="molecule type" value="Genomic_DNA"/>
</dbReference>
<dbReference type="EMBL" id="AAMGYZ010000019">
    <property type="protein sequence ID" value="EDH2656868.1"/>
    <property type="molecule type" value="Genomic_DNA"/>
</dbReference>
<evidence type="ECO:0000256" key="1">
    <source>
        <dbReference type="SAM" id="Phobius"/>
    </source>
</evidence>
<evidence type="ECO:0000313" key="9">
    <source>
        <dbReference type="EMBL" id="EDI7456218.1"/>
    </source>
</evidence>
<reference evidence="3" key="1">
    <citation type="submission" date="2018-07" db="EMBL/GenBank/DDBJ databases">
        <authorList>
            <consortium name="GenomeTrakr network: Whole genome sequencing for foodborne pathogen traceback"/>
        </authorList>
    </citation>
    <scope>NUCLEOTIDE SEQUENCE</scope>
    <source>
        <strain evidence="3">CFSAN057187</strain>
    </source>
</reference>
<evidence type="ECO:0000313" key="7">
    <source>
        <dbReference type="EMBL" id="EDH2656868.1"/>
    </source>
</evidence>
<evidence type="ECO:0000313" key="3">
    <source>
        <dbReference type="EMBL" id="EBT1260657.1"/>
    </source>
</evidence>
<evidence type="ECO:0000313" key="5">
    <source>
        <dbReference type="EMBL" id="EDB7004928.1"/>
    </source>
</evidence>
<dbReference type="EMBL" id="AAMDDY010000013">
    <property type="protein sequence ID" value="EDG1575495.1"/>
    <property type="molecule type" value="Genomic_DNA"/>
</dbReference>
<dbReference type="EMBL" id="AAMMAZ010000017">
    <property type="protein sequence ID" value="EDI7456218.1"/>
    <property type="molecule type" value="Genomic_DNA"/>
</dbReference>
<evidence type="ECO:0000313" key="2">
    <source>
        <dbReference type="EMBL" id="EBO6615682.1"/>
    </source>
</evidence>
<protein>
    <submittedName>
        <fullName evidence="4">Uncharacterized protein</fullName>
    </submittedName>
</protein>